<keyword evidence="1" id="KW-0808">Transferase</keyword>
<dbReference type="EMBL" id="PVBQ01000002">
    <property type="protein sequence ID" value="PRD48805.1"/>
    <property type="molecule type" value="Genomic_DNA"/>
</dbReference>
<proteinExistence type="predicted"/>
<dbReference type="OrthoDB" id="179386at2"/>
<organism evidence="1 2">
    <name type="scientific">Sphingobacterium haloxyli</name>
    <dbReference type="NCBI Taxonomy" id="2100533"/>
    <lineage>
        <taxon>Bacteria</taxon>
        <taxon>Pseudomonadati</taxon>
        <taxon>Bacteroidota</taxon>
        <taxon>Sphingobacteriia</taxon>
        <taxon>Sphingobacteriales</taxon>
        <taxon>Sphingobacteriaceae</taxon>
        <taxon>Sphingobacterium</taxon>
    </lineage>
</organism>
<dbReference type="GO" id="GO:0016779">
    <property type="term" value="F:nucleotidyltransferase activity"/>
    <property type="evidence" value="ECO:0007669"/>
    <property type="project" value="UniProtKB-KW"/>
</dbReference>
<name>A0A2S9J7N7_9SPHI</name>
<evidence type="ECO:0000313" key="1">
    <source>
        <dbReference type="EMBL" id="PRD48805.1"/>
    </source>
</evidence>
<protein>
    <submittedName>
        <fullName evidence="1">Nicotinamide mononucleotide adenylyltransferase</fullName>
    </submittedName>
</protein>
<accession>A0A2S9J7N7</accession>
<dbReference type="RefSeq" id="WP_105715371.1">
    <property type="nucleotide sequence ID" value="NZ_PVBQ01000002.1"/>
</dbReference>
<reference evidence="1 2" key="1">
    <citation type="submission" date="2018-02" db="EMBL/GenBank/DDBJ databases">
        <title>The draft genome of Sphingobacterium sp. 5JN-11.</title>
        <authorList>
            <person name="Liu L."/>
            <person name="Li L."/>
            <person name="Liang L."/>
            <person name="Zhang X."/>
            <person name="Wang T."/>
        </authorList>
    </citation>
    <scope>NUCLEOTIDE SEQUENCE [LARGE SCALE GENOMIC DNA]</scope>
    <source>
        <strain evidence="1 2">5JN-11</strain>
    </source>
</reference>
<comment type="caution">
    <text evidence="1">The sequence shown here is derived from an EMBL/GenBank/DDBJ whole genome shotgun (WGS) entry which is preliminary data.</text>
</comment>
<keyword evidence="2" id="KW-1185">Reference proteome</keyword>
<keyword evidence="1" id="KW-0548">Nucleotidyltransferase</keyword>
<sequence>MAREIFETKRKALKINLNPDIYGTFAEIGAGQEVARNFFGVGAASGTIAKTMSAYDMAFSDAIYGVEESGRYVSRTRVNKMLTHEFNLLTERLQGEKYKSKKFFAFADTVTTLNFTKTNDPHGWIGIRFQHEVGGPVNDIVIHIRLLDSDSRLQTKVLGILGVNLIFAAYYYAEDPQTMIESLVDNLSIGSVEIDLVKVSGPVFEHVNERLLNLYLIAKGFAQAAIFKPDAHAAQIKDYLYKKNIIILRTKYRQKSNPNFDLFNLAVEQFKKNTSATENDTVVLIEVLMGNALDEENQITNDDLQYFAERAEYLCSTGNNIMVSNFQRNNHLAEFIQTFKPKHVGIATNTSNLKNIFNTENYNKDVYTNELLSYISGMFSKDVKLYAYPYLDKNTNEIITTENMPVADEAKPLFDFLVQNKYIVDIENYDEKFVKTV</sequence>
<dbReference type="Proteomes" id="UP000239711">
    <property type="component" value="Unassembled WGS sequence"/>
</dbReference>
<dbReference type="AlphaFoldDB" id="A0A2S9J7N7"/>
<gene>
    <name evidence="1" type="ORF">C5745_02355</name>
</gene>
<evidence type="ECO:0000313" key="2">
    <source>
        <dbReference type="Proteomes" id="UP000239711"/>
    </source>
</evidence>